<organism evidence="1 2">
    <name type="scientific">Listeria booriae</name>
    <dbReference type="NCBI Taxonomy" id="1552123"/>
    <lineage>
        <taxon>Bacteria</taxon>
        <taxon>Bacillati</taxon>
        <taxon>Bacillota</taxon>
        <taxon>Bacilli</taxon>
        <taxon>Bacillales</taxon>
        <taxon>Listeriaceae</taxon>
        <taxon>Listeria</taxon>
    </lineage>
</organism>
<dbReference type="RefSeq" id="WP_185430525.1">
    <property type="nucleotide sequence ID" value="NZ_JAARRW010000010.1"/>
</dbReference>
<dbReference type="AlphaFoldDB" id="A0A7X0XM71"/>
<evidence type="ECO:0000313" key="1">
    <source>
        <dbReference type="EMBL" id="MBC1563644.1"/>
    </source>
</evidence>
<dbReference type="EMBL" id="JAARRW010000010">
    <property type="protein sequence ID" value="MBC1563644.1"/>
    <property type="molecule type" value="Genomic_DNA"/>
</dbReference>
<sequence>MDWLNRIKDANNKNFHCKELVSDPGMLRFAVGDLTIQIHAATECVTLYDAQDDMYERVYTCFDKEEAVSRGISALGRAVYQQDEITDDELEELEKLDLIGIYDMNFNYPLVFHAADVREYATSIYSGDPANAGERLLEKMDTETVTNMAEKYDVLIGRSAVMMFANDRILEEERNHPDHPDHMDVFKLEERTVSGDIKMFDDMEVDMRRQVPRKLGVGYGDIASSMFLSGKWLAETEALLPVSDDLKREVFVLNSDLNREVWSGEGLINADDVRYFSSIGGVFEKYQREKDCSLQISRLEDVAKIIAKTPVSLEVGKNSYGEYNRMTVGDGIFYTDDRGHLLYKNENQHLDFRNQHNVYPTIAMQTLASFVSSEGNSANGSDKSNMIAYQVEGLEDTIYFRKEDVAQEAAHFFPTLPKNEAMNSYIDRMDQRVAANMLLNYPFIYQSADRELRSVDRNESMTEAPIPARDSTIIAINGLTR</sequence>
<name>A0A7X0XM71_9LIST</name>
<gene>
    <name evidence="1" type="ORF">HB902_16340</name>
</gene>
<protein>
    <submittedName>
        <fullName evidence="1">Uncharacterized protein</fullName>
    </submittedName>
</protein>
<reference evidence="1 2" key="1">
    <citation type="submission" date="2020-03" db="EMBL/GenBank/DDBJ databases">
        <title>Soil Listeria distribution.</title>
        <authorList>
            <person name="Liao J."/>
            <person name="Wiedmann M."/>
        </authorList>
    </citation>
    <scope>NUCLEOTIDE SEQUENCE [LARGE SCALE GENOMIC DNA]</scope>
    <source>
        <strain evidence="1 2">FSL L7-1387</strain>
    </source>
</reference>
<evidence type="ECO:0000313" key="2">
    <source>
        <dbReference type="Proteomes" id="UP000541955"/>
    </source>
</evidence>
<dbReference type="Proteomes" id="UP000541955">
    <property type="component" value="Unassembled WGS sequence"/>
</dbReference>
<proteinExistence type="predicted"/>
<accession>A0A7X0XM71</accession>
<comment type="caution">
    <text evidence="1">The sequence shown here is derived from an EMBL/GenBank/DDBJ whole genome shotgun (WGS) entry which is preliminary data.</text>
</comment>